<reference evidence="3" key="1">
    <citation type="submission" date="2022-10" db="EMBL/GenBank/DDBJ databases">
        <title>The WGS of Solirubrobacter ginsenosidimutans DSM 21036.</title>
        <authorList>
            <person name="Jiang Z."/>
        </authorList>
    </citation>
    <scope>NUCLEOTIDE SEQUENCE</scope>
    <source>
        <strain evidence="3">DSM 21036</strain>
    </source>
</reference>
<dbReference type="InterPro" id="IPR037523">
    <property type="entry name" value="VOC_core"/>
</dbReference>
<evidence type="ECO:0000313" key="3">
    <source>
        <dbReference type="EMBL" id="MDA0165921.1"/>
    </source>
</evidence>
<accession>A0A9X3MZJ5</accession>
<dbReference type="Gene3D" id="3.30.720.110">
    <property type="match status" value="1"/>
</dbReference>
<proteinExistence type="predicted"/>
<dbReference type="InterPro" id="IPR029068">
    <property type="entry name" value="Glyas_Bleomycin-R_OHBP_Dase"/>
</dbReference>
<evidence type="ECO:0000313" key="4">
    <source>
        <dbReference type="Proteomes" id="UP001149140"/>
    </source>
</evidence>
<organism evidence="3 4">
    <name type="scientific">Solirubrobacter ginsenosidimutans</name>
    <dbReference type="NCBI Taxonomy" id="490573"/>
    <lineage>
        <taxon>Bacteria</taxon>
        <taxon>Bacillati</taxon>
        <taxon>Actinomycetota</taxon>
        <taxon>Thermoleophilia</taxon>
        <taxon>Solirubrobacterales</taxon>
        <taxon>Solirubrobacteraceae</taxon>
        <taxon>Solirubrobacter</taxon>
    </lineage>
</organism>
<protein>
    <submittedName>
        <fullName evidence="3">VOC family protein</fullName>
    </submittedName>
</protein>
<dbReference type="Gene3D" id="3.30.720.120">
    <property type="match status" value="1"/>
</dbReference>
<evidence type="ECO:0000256" key="1">
    <source>
        <dbReference type="SAM" id="MobiDB-lite"/>
    </source>
</evidence>
<feature type="region of interest" description="Disordered" evidence="1">
    <location>
        <begin position="132"/>
        <end position="154"/>
    </location>
</feature>
<comment type="caution">
    <text evidence="3">The sequence shown here is derived from an EMBL/GenBank/DDBJ whole genome shotgun (WGS) entry which is preliminary data.</text>
</comment>
<dbReference type="SUPFAM" id="SSF54593">
    <property type="entry name" value="Glyoxalase/Bleomycin resistance protein/Dihydroxybiphenyl dioxygenase"/>
    <property type="match status" value="1"/>
</dbReference>
<dbReference type="AlphaFoldDB" id="A0A9X3MZJ5"/>
<dbReference type="PROSITE" id="PS51819">
    <property type="entry name" value="VOC"/>
    <property type="match status" value="1"/>
</dbReference>
<evidence type="ECO:0000259" key="2">
    <source>
        <dbReference type="PROSITE" id="PS51819"/>
    </source>
</evidence>
<sequence>MTAKPIPEGYHSLTPNLTVAHGLEALDFYADAFGAEVVRKLVMGGKLMHSELRIGDSIFSVSDPFEEFGLAAPPADAPLSSSILIYTEDVDALYDRALAAGATELNRPSDQFHGDRAGSLKDPYGHRWMLATHTEDMSEEEMQRRTEEAMAGSS</sequence>
<dbReference type="PANTHER" id="PTHR34109:SF1">
    <property type="entry name" value="VOC DOMAIN-CONTAINING PROTEIN"/>
    <property type="match status" value="1"/>
</dbReference>
<gene>
    <name evidence="3" type="ORF">OM076_36990</name>
</gene>
<dbReference type="Proteomes" id="UP001149140">
    <property type="component" value="Unassembled WGS sequence"/>
</dbReference>
<feature type="compositionally biased region" description="Basic and acidic residues" evidence="1">
    <location>
        <begin position="133"/>
        <end position="148"/>
    </location>
</feature>
<dbReference type="EMBL" id="JAPDOD010000054">
    <property type="protein sequence ID" value="MDA0165921.1"/>
    <property type="molecule type" value="Genomic_DNA"/>
</dbReference>
<name>A0A9X3MZJ5_9ACTN</name>
<dbReference type="CDD" id="cd07246">
    <property type="entry name" value="VOC_like"/>
    <property type="match status" value="1"/>
</dbReference>
<keyword evidence="4" id="KW-1185">Reference proteome</keyword>
<dbReference type="RefSeq" id="WP_270045184.1">
    <property type="nucleotide sequence ID" value="NZ_JAPDOD010000054.1"/>
</dbReference>
<dbReference type="Pfam" id="PF00903">
    <property type="entry name" value="Glyoxalase"/>
    <property type="match status" value="1"/>
</dbReference>
<dbReference type="PANTHER" id="PTHR34109">
    <property type="entry name" value="BNAUNNG04460D PROTEIN-RELATED"/>
    <property type="match status" value="1"/>
</dbReference>
<dbReference type="InterPro" id="IPR004360">
    <property type="entry name" value="Glyas_Fos-R_dOase_dom"/>
</dbReference>
<feature type="domain" description="VOC" evidence="2">
    <location>
        <begin position="9"/>
        <end position="133"/>
    </location>
</feature>